<gene>
    <name evidence="2" type="ORF">TanjilG_06308</name>
</gene>
<name>A0A394DE95_LUPAN</name>
<proteinExistence type="predicted"/>
<sequence length="121" mass="14178">MEAYLLIAVYQAKREARALKSGRTIKEIFHSKEEYEDEEEEEDEDEDEEEEEEEEEEEAMIPNIVWYSIDVVVPVPEHVITPHVEEHRAREEPVPYTPGSSSIPTPRWRMTPISPTLQNLV</sequence>
<protein>
    <submittedName>
        <fullName evidence="2">Uncharacterized protein</fullName>
    </submittedName>
</protein>
<dbReference type="AlphaFoldDB" id="A0A394DE95"/>
<organism evidence="2 3">
    <name type="scientific">Lupinus angustifolius</name>
    <name type="common">Narrow-leaved blue lupine</name>
    <dbReference type="NCBI Taxonomy" id="3871"/>
    <lineage>
        <taxon>Eukaryota</taxon>
        <taxon>Viridiplantae</taxon>
        <taxon>Streptophyta</taxon>
        <taxon>Embryophyta</taxon>
        <taxon>Tracheophyta</taxon>
        <taxon>Spermatophyta</taxon>
        <taxon>Magnoliopsida</taxon>
        <taxon>eudicotyledons</taxon>
        <taxon>Gunneridae</taxon>
        <taxon>Pentapetalae</taxon>
        <taxon>rosids</taxon>
        <taxon>fabids</taxon>
        <taxon>Fabales</taxon>
        <taxon>Fabaceae</taxon>
        <taxon>Papilionoideae</taxon>
        <taxon>50 kb inversion clade</taxon>
        <taxon>genistoids sensu lato</taxon>
        <taxon>core genistoids</taxon>
        <taxon>Genisteae</taxon>
        <taxon>Lupinus</taxon>
    </lineage>
</organism>
<keyword evidence="3" id="KW-1185">Reference proteome</keyword>
<evidence type="ECO:0000256" key="1">
    <source>
        <dbReference type="SAM" id="MobiDB-lite"/>
    </source>
</evidence>
<feature type="compositionally biased region" description="Basic and acidic residues" evidence="1">
    <location>
        <begin position="84"/>
        <end position="93"/>
    </location>
</feature>
<evidence type="ECO:0000313" key="3">
    <source>
        <dbReference type="Proteomes" id="UP000188354"/>
    </source>
</evidence>
<dbReference type="Proteomes" id="UP000188354">
    <property type="component" value="Unassembled WGS sequence"/>
</dbReference>
<comment type="caution">
    <text evidence="2">The sequence shown here is derived from an EMBL/GenBank/DDBJ whole genome shotgun (WGS) entry which is preliminary data.</text>
</comment>
<feature type="region of interest" description="Disordered" evidence="1">
    <location>
        <begin position="84"/>
        <end position="121"/>
    </location>
</feature>
<accession>A0A394DE95</accession>
<dbReference type="EMBL" id="MLAU01028572">
    <property type="protein sequence ID" value="OIW21566.1"/>
    <property type="molecule type" value="Genomic_DNA"/>
</dbReference>
<dbReference type="Gramene" id="OIW21566">
    <property type="protein sequence ID" value="OIW21566"/>
    <property type="gene ID" value="TanjilG_06308"/>
</dbReference>
<feature type="region of interest" description="Disordered" evidence="1">
    <location>
        <begin position="28"/>
        <end position="60"/>
    </location>
</feature>
<reference evidence="2 3" key="1">
    <citation type="journal article" date="2017" name="Plant Biotechnol. J.">
        <title>A comprehensive draft genome sequence for lupin (Lupinus angustifolius), an emerging health food: insights into plant-microbe interactions and legume evolution.</title>
        <authorList>
            <person name="Hane J.K."/>
            <person name="Ming Y."/>
            <person name="Kamphuis L.G."/>
            <person name="Nelson M.N."/>
            <person name="Garg G."/>
            <person name="Atkins C.A."/>
            <person name="Bayer P.E."/>
            <person name="Bravo A."/>
            <person name="Bringans S."/>
            <person name="Cannon S."/>
            <person name="Edwards D."/>
            <person name="Foley R."/>
            <person name="Gao L.L."/>
            <person name="Harrison M.J."/>
            <person name="Huang W."/>
            <person name="Hurgobin B."/>
            <person name="Li S."/>
            <person name="Liu C.W."/>
            <person name="McGrath A."/>
            <person name="Morahan G."/>
            <person name="Murray J."/>
            <person name="Weller J."/>
            <person name="Jian J."/>
            <person name="Singh K.B."/>
        </authorList>
    </citation>
    <scope>NUCLEOTIDE SEQUENCE [LARGE SCALE GENOMIC DNA]</scope>
    <source>
        <strain evidence="3">cv. Tanjil</strain>
        <tissue evidence="2">Whole plant</tissue>
    </source>
</reference>
<evidence type="ECO:0000313" key="2">
    <source>
        <dbReference type="EMBL" id="OIW21566.1"/>
    </source>
</evidence>
<feature type="compositionally biased region" description="Acidic residues" evidence="1">
    <location>
        <begin position="34"/>
        <end position="59"/>
    </location>
</feature>